<dbReference type="SUPFAM" id="SSF52343">
    <property type="entry name" value="Ferredoxin reductase-like, C-terminal NADP-linked domain"/>
    <property type="match status" value="1"/>
</dbReference>
<feature type="compositionally biased region" description="Low complexity" evidence="10">
    <location>
        <begin position="519"/>
        <end position="531"/>
    </location>
</feature>
<sequence length="621" mass="69299">MLYTFILWAVIGGILLFFILARLFRPNRKAEQKQGFLYRSWRSFAAGSRRYLLPESFPQLFPNTTRLQVLILAIICIYLTIFSLVGIVYKTWITPVKASPGKFNTRTGLGGFSDRVGALAYALTPLTIGLCSRDSILSLLTGIPYQNFNFLHRWTGRIILVQSFIHTIGWTIIEGKLYQPQPKVYNNFIKQPYMIWGIVAQGFITFLYVFSLRPVIRWTGYEFFRKTHLVVAGLYLGACWGHWNKLACWMIAALGLLGVDLGMRVLRVCLIHLGYKDGNKGLGFRAAQSKIELFKDPSGTIIRMEFTHNHEPWKIGQHFYITFPSLSVWQSHPFTPASTPPTSLVPPKHTYIIRARSGETGKLAQLVETAATAEDKTSIFTTPVVMLGPYGQSIIDTEASNFVAIAGGTGISFTLPAIIAALANPSPHTRNIEFVWIIPHIDNLAWIAPELTALKSHLAVLQHESGEMERDTKMQLKPIISSDKRFRIRIFVTRGAETRTHIPILLTNTSPTDKDMHISSPSSRSSTPVSHSHSAHIKDLLIAHPDFEVTYLDHQHPDIPSILGSFVDGTVESGRTRVIGSGPAALGTDLRKAVAGRNGGAGVWRGDERGDVELVWDDRLG</sequence>
<dbReference type="GO" id="GO:0015677">
    <property type="term" value="P:copper ion import"/>
    <property type="evidence" value="ECO:0007669"/>
    <property type="project" value="TreeGrafter"/>
</dbReference>
<evidence type="ECO:0000313" key="14">
    <source>
        <dbReference type="Proteomes" id="UP000799779"/>
    </source>
</evidence>
<feature type="transmembrane region" description="Helical" evidence="11">
    <location>
        <begin position="193"/>
        <end position="211"/>
    </location>
</feature>
<name>A0A6A5VXX6_9PLEO</name>
<dbReference type="Pfam" id="PF08022">
    <property type="entry name" value="FAD_binding_8"/>
    <property type="match status" value="1"/>
</dbReference>
<feature type="region of interest" description="Disordered" evidence="10">
    <location>
        <begin position="510"/>
        <end position="531"/>
    </location>
</feature>
<feature type="transmembrane region" description="Helical" evidence="11">
    <location>
        <begin position="223"/>
        <end position="243"/>
    </location>
</feature>
<dbReference type="PANTHER" id="PTHR32361">
    <property type="entry name" value="FERRIC/CUPRIC REDUCTASE TRANSMEMBRANE COMPONENT"/>
    <property type="match status" value="1"/>
</dbReference>
<dbReference type="Pfam" id="PF01794">
    <property type="entry name" value="Ferric_reduct"/>
    <property type="match status" value="1"/>
</dbReference>
<protein>
    <recommendedName>
        <fullName evidence="12">FAD-binding FR-type domain-containing protein</fullName>
    </recommendedName>
</protein>
<evidence type="ECO:0000256" key="9">
    <source>
        <dbReference type="ARBA" id="ARBA00023136"/>
    </source>
</evidence>
<dbReference type="AlphaFoldDB" id="A0A6A5VXX6"/>
<evidence type="ECO:0000256" key="3">
    <source>
        <dbReference type="ARBA" id="ARBA00022448"/>
    </source>
</evidence>
<comment type="subcellular location">
    <subcellularLocation>
        <location evidence="1">Membrane</location>
        <topology evidence="1">Multi-pass membrane protein</topology>
    </subcellularLocation>
</comment>
<evidence type="ECO:0000256" key="11">
    <source>
        <dbReference type="SAM" id="Phobius"/>
    </source>
</evidence>
<dbReference type="CDD" id="cd06186">
    <property type="entry name" value="NOX_Duox_like_FAD_NADP"/>
    <property type="match status" value="1"/>
</dbReference>
<dbReference type="InterPro" id="IPR039261">
    <property type="entry name" value="FNR_nucleotide-bd"/>
</dbReference>
<evidence type="ECO:0000256" key="7">
    <source>
        <dbReference type="ARBA" id="ARBA00023002"/>
    </source>
</evidence>
<feature type="domain" description="FAD-binding FR-type" evidence="12">
    <location>
        <begin position="258"/>
        <end position="396"/>
    </location>
</feature>
<dbReference type="GO" id="GO:0000293">
    <property type="term" value="F:ferric-chelate reductase activity"/>
    <property type="evidence" value="ECO:0007669"/>
    <property type="project" value="UniProtKB-ARBA"/>
</dbReference>
<evidence type="ECO:0000259" key="12">
    <source>
        <dbReference type="PROSITE" id="PS51384"/>
    </source>
</evidence>
<keyword evidence="3" id="KW-0813">Transport</keyword>
<dbReference type="InterPro" id="IPR013112">
    <property type="entry name" value="FAD-bd_8"/>
</dbReference>
<dbReference type="InterPro" id="IPR051410">
    <property type="entry name" value="Ferric/Cupric_Reductase"/>
</dbReference>
<dbReference type="OrthoDB" id="167398at2759"/>
<evidence type="ECO:0000256" key="1">
    <source>
        <dbReference type="ARBA" id="ARBA00004141"/>
    </source>
</evidence>
<evidence type="ECO:0000256" key="4">
    <source>
        <dbReference type="ARBA" id="ARBA00022692"/>
    </source>
</evidence>
<dbReference type="InterPro" id="IPR013130">
    <property type="entry name" value="Fe3_Rdtase_TM_dom"/>
</dbReference>
<feature type="transmembrane region" description="Helical" evidence="11">
    <location>
        <begin position="154"/>
        <end position="173"/>
    </location>
</feature>
<keyword evidence="9 11" id="KW-0472">Membrane</keyword>
<feature type="transmembrane region" description="Helical" evidence="11">
    <location>
        <begin position="69"/>
        <end position="89"/>
    </location>
</feature>
<dbReference type="GO" id="GO:0005886">
    <property type="term" value="C:plasma membrane"/>
    <property type="evidence" value="ECO:0007669"/>
    <property type="project" value="TreeGrafter"/>
</dbReference>
<keyword evidence="14" id="KW-1185">Reference proteome</keyword>
<dbReference type="InterPro" id="IPR013121">
    <property type="entry name" value="Fe_red_NAD-bd_6"/>
</dbReference>
<keyword evidence="8" id="KW-0406">Ion transport</keyword>
<dbReference type="GO" id="GO:0006879">
    <property type="term" value="P:intracellular iron ion homeostasis"/>
    <property type="evidence" value="ECO:0007669"/>
    <property type="project" value="TreeGrafter"/>
</dbReference>
<dbReference type="EMBL" id="ML977696">
    <property type="protein sequence ID" value="KAF1993568.1"/>
    <property type="molecule type" value="Genomic_DNA"/>
</dbReference>
<comment type="similarity">
    <text evidence="2">Belongs to the ferric reductase (FRE) family.</text>
</comment>
<gene>
    <name evidence="13" type="ORF">P154DRAFT_449822</name>
</gene>
<dbReference type="GO" id="GO:0006826">
    <property type="term" value="P:iron ion transport"/>
    <property type="evidence" value="ECO:0007669"/>
    <property type="project" value="TreeGrafter"/>
</dbReference>
<dbReference type="PROSITE" id="PS51384">
    <property type="entry name" value="FAD_FR"/>
    <property type="match status" value="1"/>
</dbReference>
<keyword evidence="7" id="KW-0560">Oxidoreductase</keyword>
<dbReference type="Proteomes" id="UP000799779">
    <property type="component" value="Unassembled WGS sequence"/>
</dbReference>
<dbReference type="SFLD" id="SFLDS00052">
    <property type="entry name" value="Ferric_Reductase_Domain"/>
    <property type="match status" value="1"/>
</dbReference>
<evidence type="ECO:0000256" key="8">
    <source>
        <dbReference type="ARBA" id="ARBA00023065"/>
    </source>
</evidence>
<keyword evidence="4 11" id="KW-0812">Transmembrane</keyword>
<dbReference type="SFLD" id="SFLDG01168">
    <property type="entry name" value="Ferric_reductase_subgroup_(FRE"/>
    <property type="match status" value="1"/>
</dbReference>
<evidence type="ECO:0000256" key="2">
    <source>
        <dbReference type="ARBA" id="ARBA00006278"/>
    </source>
</evidence>
<dbReference type="InterPro" id="IPR017927">
    <property type="entry name" value="FAD-bd_FR_type"/>
</dbReference>
<evidence type="ECO:0000313" key="13">
    <source>
        <dbReference type="EMBL" id="KAF1993568.1"/>
    </source>
</evidence>
<reference evidence="13" key="1">
    <citation type="journal article" date="2020" name="Stud. Mycol.">
        <title>101 Dothideomycetes genomes: a test case for predicting lifestyles and emergence of pathogens.</title>
        <authorList>
            <person name="Haridas S."/>
            <person name="Albert R."/>
            <person name="Binder M."/>
            <person name="Bloem J."/>
            <person name="Labutti K."/>
            <person name="Salamov A."/>
            <person name="Andreopoulos B."/>
            <person name="Baker S."/>
            <person name="Barry K."/>
            <person name="Bills G."/>
            <person name="Bluhm B."/>
            <person name="Cannon C."/>
            <person name="Castanera R."/>
            <person name="Culley D."/>
            <person name="Daum C."/>
            <person name="Ezra D."/>
            <person name="Gonzalez J."/>
            <person name="Henrissat B."/>
            <person name="Kuo A."/>
            <person name="Liang C."/>
            <person name="Lipzen A."/>
            <person name="Lutzoni F."/>
            <person name="Magnuson J."/>
            <person name="Mondo S."/>
            <person name="Nolan M."/>
            <person name="Ohm R."/>
            <person name="Pangilinan J."/>
            <person name="Park H.-J."/>
            <person name="Ramirez L."/>
            <person name="Alfaro M."/>
            <person name="Sun H."/>
            <person name="Tritt A."/>
            <person name="Yoshinaga Y."/>
            <person name="Zwiers L.-H."/>
            <person name="Turgeon B."/>
            <person name="Goodwin S."/>
            <person name="Spatafora J."/>
            <person name="Crous P."/>
            <person name="Grigoriev I."/>
        </authorList>
    </citation>
    <scope>NUCLEOTIDE SEQUENCE</scope>
    <source>
        <strain evidence="13">CBS 123094</strain>
    </source>
</reference>
<accession>A0A6A5VXX6</accession>
<dbReference type="PANTHER" id="PTHR32361:SF3">
    <property type="entry name" value="REDUCTASE, PUTATIVE (AFU_ORTHOLOGUE AFUA_6G13750)-RELATED"/>
    <property type="match status" value="1"/>
</dbReference>
<keyword evidence="6 11" id="KW-1133">Transmembrane helix</keyword>
<organism evidence="13 14">
    <name type="scientific">Amniculicola lignicola CBS 123094</name>
    <dbReference type="NCBI Taxonomy" id="1392246"/>
    <lineage>
        <taxon>Eukaryota</taxon>
        <taxon>Fungi</taxon>
        <taxon>Dikarya</taxon>
        <taxon>Ascomycota</taxon>
        <taxon>Pezizomycotina</taxon>
        <taxon>Dothideomycetes</taxon>
        <taxon>Pleosporomycetidae</taxon>
        <taxon>Pleosporales</taxon>
        <taxon>Amniculicolaceae</taxon>
        <taxon>Amniculicola</taxon>
    </lineage>
</organism>
<proteinExistence type="inferred from homology"/>
<keyword evidence="5" id="KW-0249">Electron transport</keyword>
<dbReference type="Gene3D" id="3.40.50.80">
    <property type="entry name" value="Nucleotide-binding domain of ferredoxin-NADP reductase (FNR) module"/>
    <property type="match status" value="1"/>
</dbReference>
<dbReference type="Pfam" id="PF08030">
    <property type="entry name" value="NAD_binding_6"/>
    <property type="match status" value="1"/>
</dbReference>
<feature type="transmembrane region" description="Helical" evidence="11">
    <location>
        <begin position="6"/>
        <end position="24"/>
    </location>
</feature>
<evidence type="ECO:0000256" key="10">
    <source>
        <dbReference type="SAM" id="MobiDB-lite"/>
    </source>
</evidence>
<evidence type="ECO:0000256" key="5">
    <source>
        <dbReference type="ARBA" id="ARBA00022982"/>
    </source>
</evidence>
<evidence type="ECO:0000256" key="6">
    <source>
        <dbReference type="ARBA" id="ARBA00022989"/>
    </source>
</evidence>